<comment type="caution">
    <text evidence="21">The sequence shown here is derived from an EMBL/GenBank/DDBJ whole genome shotgun (WGS) entry which is preliminary data.</text>
</comment>
<evidence type="ECO:0000256" key="15">
    <source>
        <dbReference type="ARBA" id="ARBA00081008"/>
    </source>
</evidence>
<feature type="domain" description="PTS EIIA type-1" evidence="18">
    <location>
        <begin position="541"/>
        <end position="645"/>
    </location>
</feature>
<dbReference type="InterPro" id="IPR050558">
    <property type="entry name" value="PTS_Sugar-Specific_Components"/>
</dbReference>
<feature type="transmembrane region" description="Helical" evidence="17">
    <location>
        <begin position="408"/>
        <end position="426"/>
    </location>
</feature>
<comment type="function">
    <text evidence="12">The phosphoenolpyruvate-dependent sugar phosphotransferase system (sugar PTS), a major carbohydrate active transport system, catalyzes the phosphorylation of incoming sugar substrates concomitantly with their translocation across the cell membrane. This system is involved in sucrose transport.</text>
</comment>
<dbReference type="Pfam" id="PF00367">
    <property type="entry name" value="PTS_EIIB"/>
    <property type="match status" value="1"/>
</dbReference>
<evidence type="ECO:0000256" key="3">
    <source>
        <dbReference type="ARBA" id="ARBA00022475"/>
    </source>
</evidence>
<dbReference type="PANTHER" id="PTHR30175:SF4">
    <property type="entry name" value="PTS SYSTEM TREHALOSE-SPECIFIC EIIBC COMPONENT"/>
    <property type="match status" value="1"/>
</dbReference>
<evidence type="ECO:0000259" key="19">
    <source>
        <dbReference type="PROSITE" id="PS51098"/>
    </source>
</evidence>
<dbReference type="InterPro" id="IPR001996">
    <property type="entry name" value="PTS_IIB_1"/>
</dbReference>
<evidence type="ECO:0000256" key="2">
    <source>
        <dbReference type="ARBA" id="ARBA00022448"/>
    </source>
</evidence>
<evidence type="ECO:0000256" key="12">
    <source>
        <dbReference type="ARBA" id="ARBA00045139"/>
    </source>
</evidence>
<dbReference type="InterPro" id="IPR003352">
    <property type="entry name" value="PTS_EIIC"/>
</dbReference>
<dbReference type="PROSITE" id="PS01035">
    <property type="entry name" value="PTS_EIIB_TYPE_1_CYS"/>
    <property type="match status" value="1"/>
</dbReference>
<dbReference type="PANTHER" id="PTHR30175">
    <property type="entry name" value="PHOSPHOTRANSFERASE SYSTEM TRANSPORT PROTEIN"/>
    <property type="match status" value="1"/>
</dbReference>
<keyword evidence="7 17" id="KW-0812">Transmembrane</keyword>
<evidence type="ECO:0000256" key="17">
    <source>
        <dbReference type="SAM" id="Phobius"/>
    </source>
</evidence>
<sequence length="673" mass="72046">MKGVLTMGKFQQDAEQLLKDLGGKENIAAVTHCVTRMRFVLNDDSKANVSAIEDLPSVKGTFTNAGQFQVIIGNEVPDFYNDFSAVSGISGVSKEASKAVAKQNQNLAQRLIGVLAEIFTPLLPAIIVGGLMLGLRNFLEGVPLDMLGGQTITESSVFWNGVNGFLWLPCEAIFHFLPVGITWSITRKMGTTQILGIILGITLVSPQLLNAYAVNGTSAADIAQNWTWDFGFFTIEKIGYQAQVIPAMLAGFMLVYLERFFRKHIPEAVSMIFVPLFSLLPTILAAHMILGPIGWKIGSGISYVVNAGLSSSFSWLFSLVFGGLYAPLVITGLHHTTLAIDSQLVADFGSTNLWPMIMLSNIAQGTAVLAIYFQHRGNKKEEQISVPATISAYLGVTEPAMFGINLKYVYPFVAAMVGSAIGGMLITITNTRALGIGVGGLPGFLSFKIENYPMVFISMIVTIVITFVMTYVFRKVKVLNKLEPQLDESGLAMATAGGPAVSVTHATQGASVSDNAPGVVVKEEIYAPVEGEVIAIGQVSDPVFSQKMMGDGFAVKPKAQEIYAPVTGKVVSVFETKHAIGITTPAGAEVLVHMGLDTVELNGAPFDVKVKVGDSVTPETLLSLMDLNEVLDAGKKTDVVVAFTNTEKIAGFTLNKTGEIAQQTKIGEVEVVE</sequence>
<evidence type="ECO:0000256" key="16">
    <source>
        <dbReference type="PROSITE-ProRule" id="PRU00421"/>
    </source>
</evidence>
<dbReference type="SUPFAM" id="SSF51261">
    <property type="entry name" value="Duplicated hybrid motif"/>
    <property type="match status" value="1"/>
</dbReference>
<dbReference type="PROSITE" id="PS00371">
    <property type="entry name" value="PTS_EIIA_TYPE_1_HIS"/>
    <property type="match status" value="1"/>
</dbReference>
<evidence type="ECO:0000256" key="9">
    <source>
        <dbReference type="ARBA" id="ARBA00022989"/>
    </source>
</evidence>
<keyword evidence="8" id="KW-0418">Kinase</keyword>
<dbReference type="EC" id="2.7.1.211" evidence="11"/>
<keyword evidence="5" id="KW-0808">Transferase</keyword>
<feature type="active site" description="Phosphocysteine intermediate; for EIIB activity" evidence="16">
    <location>
        <position position="33"/>
    </location>
</feature>
<dbReference type="InterPro" id="IPR036878">
    <property type="entry name" value="Glu_permease_IIB"/>
</dbReference>
<evidence type="ECO:0000313" key="21">
    <source>
        <dbReference type="EMBL" id="OJG15787.1"/>
    </source>
</evidence>
<dbReference type="InterPro" id="IPR001127">
    <property type="entry name" value="PTS_EIIA_1_perm"/>
</dbReference>
<feature type="transmembrane region" description="Helical" evidence="17">
    <location>
        <begin position="455"/>
        <end position="473"/>
    </location>
</feature>
<feature type="transmembrane region" description="Helical" evidence="17">
    <location>
        <begin position="313"/>
        <end position="333"/>
    </location>
</feature>
<dbReference type="GO" id="GO:0005886">
    <property type="term" value="C:plasma membrane"/>
    <property type="evidence" value="ECO:0007669"/>
    <property type="project" value="UniProtKB-SubCell"/>
</dbReference>
<dbReference type="NCBIfam" id="TIGR00826">
    <property type="entry name" value="EIIB_glc"/>
    <property type="match status" value="1"/>
</dbReference>
<dbReference type="PROSITE" id="PS51103">
    <property type="entry name" value="PTS_EIIC_TYPE_1"/>
    <property type="match status" value="1"/>
</dbReference>
<dbReference type="GO" id="GO:0015574">
    <property type="term" value="F:trehalose transmembrane transporter activity"/>
    <property type="evidence" value="ECO:0007669"/>
    <property type="project" value="InterPro"/>
</dbReference>
<evidence type="ECO:0000256" key="11">
    <source>
        <dbReference type="ARBA" id="ARBA00044053"/>
    </source>
</evidence>
<feature type="transmembrane region" description="Helical" evidence="17">
    <location>
        <begin position="238"/>
        <end position="257"/>
    </location>
</feature>
<feature type="domain" description="PTS EIIC type-1" evidence="20">
    <location>
        <begin position="113"/>
        <end position="489"/>
    </location>
</feature>
<dbReference type="FunFam" id="2.70.70.10:FF:000001">
    <property type="entry name" value="PTS system glucose-specific IIA component"/>
    <property type="match status" value="1"/>
</dbReference>
<dbReference type="InterPro" id="IPR011296">
    <property type="entry name" value="PTS_IIBC_treh"/>
</dbReference>
<dbReference type="FunFam" id="3.30.1360.60:FF:000001">
    <property type="entry name" value="PTS system glucose-specific IIBC component PtsG"/>
    <property type="match status" value="1"/>
</dbReference>
<proteinExistence type="predicted"/>
<dbReference type="GO" id="GO:0090589">
    <property type="term" value="F:protein-phosphocysteine-trehalose phosphotransferase system transporter activity"/>
    <property type="evidence" value="ECO:0007669"/>
    <property type="project" value="TreeGrafter"/>
</dbReference>
<keyword evidence="10 17" id="KW-0472">Membrane</keyword>
<evidence type="ECO:0000256" key="8">
    <source>
        <dbReference type="ARBA" id="ARBA00022777"/>
    </source>
</evidence>
<dbReference type="NCBIfam" id="TIGR01992">
    <property type="entry name" value="PTS-IIBC-Tre"/>
    <property type="match status" value="1"/>
</dbReference>
<evidence type="ECO:0000256" key="5">
    <source>
        <dbReference type="ARBA" id="ARBA00022679"/>
    </source>
</evidence>
<dbReference type="InterPro" id="IPR018113">
    <property type="entry name" value="PTrfase_EIIB_Cys"/>
</dbReference>
<dbReference type="Gene3D" id="3.30.1360.60">
    <property type="entry name" value="Glucose permease domain IIB"/>
    <property type="match status" value="1"/>
</dbReference>
<dbReference type="STRING" id="317010.RU96_GL002092"/>
<reference evidence="21 22" key="1">
    <citation type="submission" date="2014-12" db="EMBL/GenBank/DDBJ databases">
        <title>Draft genome sequences of 29 type strains of Enterococci.</title>
        <authorList>
            <person name="Zhong Z."/>
            <person name="Sun Z."/>
            <person name="Liu W."/>
            <person name="Zhang W."/>
            <person name="Zhang H."/>
        </authorList>
    </citation>
    <scope>NUCLEOTIDE SEQUENCE [LARGE SCALE GENOMIC DNA]</scope>
    <source>
        <strain evidence="21 22">DSM 21207</strain>
    </source>
</reference>
<feature type="transmembrane region" description="Helical" evidence="17">
    <location>
        <begin position="111"/>
        <end position="135"/>
    </location>
</feature>
<evidence type="ECO:0000259" key="18">
    <source>
        <dbReference type="PROSITE" id="PS51093"/>
    </source>
</evidence>
<feature type="transmembrane region" description="Helical" evidence="17">
    <location>
        <begin position="269"/>
        <end position="293"/>
    </location>
</feature>
<dbReference type="InterPro" id="IPR013013">
    <property type="entry name" value="PTS_EIIC_1"/>
</dbReference>
<evidence type="ECO:0000256" key="4">
    <source>
        <dbReference type="ARBA" id="ARBA00022597"/>
    </source>
</evidence>
<evidence type="ECO:0000256" key="1">
    <source>
        <dbReference type="ARBA" id="ARBA00004651"/>
    </source>
</evidence>
<keyword evidence="3" id="KW-1003">Cell membrane</keyword>
<dbReference type="GO" id="GO:0016301">
    <property type="term" value="F:kinase activity"/>
    <property type="evidence" value="ECO:0007669"/>
    <property type="project" value="UniProtKB-KW"/>
</dbReference>
<evidence type="ECO:0000256" key="14">
    <source>
        <dbReference type="ARBA" id="ARBA00074554"/>
    </source>
</evidence>
<comment type="catalytic activity">
    <reaction evidence="13">
        <text>N(pros)-phospho-L-histidyl-[protein](out) + sucrose = sucrose 6(G)-phosphate(in) + L-histidyl-[protein]</text>
        <dbReference type="Rhea" id="RHEA:49236"/>
        <dbReference type="Rhea" id="RHEA-COMP:9745"/>
        <dbReference type="Rhea" id="RHEA-COMP:9746"/>
        <dbReference type="ChEBI" id="CHEBI:17992"/>
        <dbReference type="ChEBI" id="CHEBI:29979"/>
        <dbReference type="ChEBI" id="CHEBI:64837"/>
        <dbReference type="ChEBI" id="CHEBI:91002"/>
        <dbReference type="EC" id="2.7.1.211"/>
    </reaction>
</comment>
<protein>
    <recommendedName>
        <fullName evidence="14">PTS system sucrose-specific EIIBCA component</fullName>
        <ecNumber evidence="11">2.7.1.211</ecNumber>
    </recommendedName>
    <alternativeName>
        <fullName evidence="15">EIIBCA-Scr</fullName>
    </alternativeName>
</protein>
<dbReference type="GO" id="GO:0008982">
    <property type="term" value="F:protein-N(PI)-phosphohistidine-sugar phosphotransferase activity"/>
    <property type="evidence" value="ECO:0007669"/>
    <property type="project" value="InterPro"/>
</dbReference>
<dbReference type="Pfam" id="PF02378">
    <property type="entry name" value="PTS_EIIC"/>
    <property type="match status" value="1"/>
</dbReference>
<gene>
    <name evidence="21" type="ORF">RU96_GL002092</name>
</gene>
<accession>A0A1L8R7Q9</accession>
<evidence type="ECO:0000256" key="13">
    <source>
        <dbReference type="ARBA" id="ARBA00048931"/>
    </source>
</evidence>
<dbReference type="PROSITE" id="PS51098">
    <property type="entry name" value="PTS_EIIB_TYPE_1"/>
    <property type="match status" value="1"/>
</dbReference>
<feature type="domain" description="PTS EIIB type-1" evidence="19">
    <location>
        <begin position="11"/>
        <end position="93"/>
    </location>
</feature>
<dbReference type="Pfam" id="PF00358">
    <property type="entry name" value="PTS_EIIA_1"/>
    <property type="match status" value="1"/>
</dbReference>
<dbReference type="SUPFAM" id="SSF55604">
    <property type="entry name" value="Glucose permease domain IIB"/>
    <property type="match status" value="1"/>
</dbReference>
<evidence type="ECO:0000259" key="20">
    <source>
        <dbReference type="PROSITE" id="PS51103"/>
    </source>
</evidence>
<keyword evidence="4" id="KW-0762">Sugar transport</keyword>
<evidence type="ECO:0000256" key="6">
    <source>
        <dbReference type="ARBA" id="ARBA00022683"/>
    </source>
</evidence>
<feature type="transmembrane region" description="Helical" evidence="17">
    <location>
        <begin position="192"/>
        <end position="209"/>
    </location>
</feature>
<keyword evidence="6" id="KW-0598">Phosphotransferase system</keyword>
<keyword evidence="2" id="KW-0813">Transport</keyword>
<feature type="transmembrane region" description="Helical" evidence="17">
    <location>
        <begin position="165"/>
        <end position="185"/>
    </location>
</feature>
<evidence type="ECO:0000256" key="7">
    <source>
        <dbReference type="ARBA" id="ARBA00022692"/>
    </source>
</evidence>
<dbReference type="AlphaFoldDB" id="A0A1L8R7Q9"/>
<dbReference type="NCBIfam" id="NF008236">
    <property type="entry name" value="PRK11007.1"/>
    <property type="match status" value="1"/>
</dbReference>
<dbReference type="GO" id="GO:0009401">
    <property type="term" value="P:phosphoenolpyruvate-dependent sugar phosphotransferase system"/>
    <property type="evidence" value="ECO:0007669"/>
    <property type="project" value="UniProtKB-KW"/>
</dbReference>
<dbReference type="EMBL" id="JXKG01000005">
    <property type="protein sequence ID" value="OJG15787.1"/>
    <property type="molecule type" value="Genomic_DNA"/>
</dbReference>
<comment type="subcellular location">
    <subcellularLocation>
        <location evidence="1">Cell membrane</location>
        <topology evidence="1">Multi-pass membrane protein</topology>
    </subcellularLocation>
</comment>
<evidence type="ECO:0000313" key="22">
    <source>
        <dbReference type="Proteomes" id="UP000182835"/>
    </source>
</evidence>
<keyword evidence="9 17" id="KW-1133">Transmembrane helix</keyword>
<dbReference type="Gene3D" id="2.70.70.10">
    <property type="entry name" value="Glucose Permease (Domain IIA)"/>
    <property type="match status" value="1"/>
</dbReference>
<dbReference type="CDD" id="cd00212">
    <property type="entry name" value="PTS_IIB_glc"/>
    <property type="match status" value="1"/>
</dbReference>
<evidence type="ECO:0000256" key="10">
    <source>
        <dbReference type="ARBA" id="ARBA00023136"/>
    </source>
</evidence>
<dbReference type="InterPro" id="IPR011055">
    <property type="entry name" value="Dup_hybrid_motif"/>
</dbReference>
<dbReference type="PROSITE" id="PS51093">
    <property type="entry name" value="PTS_EIIA_TYPE_1"/>
    <property type="match status" value="1"/>
</dbReference>
<dbReference type="Proteomes" id="UP000182835">
    <property type="component" value="Unassembled WGS sequence"/>
</dbReference>
<name>A0A1L8R7Q9_9ENTE</name>
<organism evidence="21 22">
    <name type="scientific">Enterococcus canintestini</name>
    <dbReference type="NCBI Taxonomy" id="317010"/>
    <lineage>
        <taxon>Bacteria</taxon>
        <taxon>Bacillati</taxon>
        <taxon>Bacillota</taxon>
        <taxon>Bacilli</taxon>
        <taxon>Lactobacillales</taxon>
        <taxon>Enterococcaceae</taxon>
        <taxon>Enterococcus</taxon>
    </lineage>
</organism>
<dbReference type="NCBIfam" id="TIGR00830">
    <property type="entry name" value="PTBA"/>
    <property type="match status" value="1"/>
</dbReference>